<comment type="subcellular location">
    <subcellularLocation>
        <location evidence="1">Membrane</location>
    </subcellularLocation>
</comment>
<dbReference type="PANTHER" id="PTHR32282">
    <property type="entry name" value="BINDING PROTEIN TRANSPEPTIDASE, PUTATIVE-RELATED"/>
    <property type="match status" value="1"/>
</dbReference>
<evidence type="ECO:0000256" key="9">
    <source>
        <dbReference type="ARBA" id="ARBA00023316"/>
    </source>
</evidence>
<keyword evidence="4" id="KW-0812">Transmembrane</keyword>
<keyword evidence="8" id="KW-0472">Membrane</keyword>
<evidence type="ECO:0000256" key="8">
    <source>
        <dbReference type="ARBA" id="ARBA00023136"/>
    </source>
</evidence>
<sequence length="70" mass="7319">RALLGKLLTPSFAGHSGKSGFRAAVAVALVVLHQAAAQVYYGKSIRELSLAQMAMIAGLPKAPSRFNPLV</sequence>
<dbReference type="InterPro" id="IPR001264">
    <property type="entry name" value="Glyco_trans_51"/>
</dbReference>
<protein>
    <submittedName>
        <fullName evidence="11">Transglycosylase domain-containing protein</fullName>
    </submittedName>
</protein>
<evidence type="ECO:0000256" key="6">
    <source>
        <dbReference type="ARBA" id="ARBA00022984"/>
    </source>
</evidence>
<keyword evidence="7" id="KW-1133">Transmembrane helix</keyword>
<keyword evidence="12" id="KW-1185">Reference proteome</keyword>
<dbReference type="PANTHER" id="PTHR32282:SF27">
    <property type="entry name" value="PENICILLIN-BINDING PROTEIN 1A"/>
    <property type="match status" value="1"/>
</dbReference>
<feature type="non-terminal residue" evidence="11">
    <location>
        <position position="70"/>
    </location>
</feature>
<feature type="domain" description="Glycosyl transferase family 51" evidence="10">
    <location>
        <begin position="34"/>
        <end position="69"/>
    </location>
</feature>
<name>A0ABU3Y1E3_9GAMM</name>
<evidence type="ECO:0000256" key="3">
    <source>
        <dbReference type="ARBA" id="ARBA00022679"/>
    </source>
</evidence>
<evidence type="ECO:0000256" key="7">
    <source>
        <dbReference type="ARBA" id="ARBA00022989"/>
    </source>
</evidence>
<dbReference type="Gene3D" id="1.10.3810.10">
    <property type="entry name" value="Biosynthetic peptidoglycan transglycosylase-like"/>
    <property type="match status" value="1"/>
</dbReference>
<organism evidence="11 12">
    <name type="scientific">Metapseudomonas otitidis</name>
    <dbReference type="NCBI Taxonomy" id="319939"/>
    <lineage>
        <taxon>Bacteria</taxon>
        <taxon>Pseudomonadati</taxon>
        <taxon>Pseudomonadota</taxon>
        <taxon>Gammaproteobacteria</taxon>
        <taxon>Pseudomonadales</taxon>
        <taxon>Pseudomonadaceae</taxon>
        <taxon>Metapseudomonas</taxon>
    </lineage>
</organism>
<reference evidence="11 12" key="1">
    <citation type="submission" date="2023-10" db="EMBL/GenBank/DDBJ databases">
        <title>Pseudomonas otitidis isolated from a paediatric patient with cystic fibrosis in Chile.</title>
        <authorList>
            <person name="Amsteins-Romero L."/>
            <person name="Opazo-Capurro A."/>
            <person name="Matus-Kohler M."/>
            <person name="Gonzalez-Rocha G."/>
        </authorList>
    </citation>
    <scope>NUCLEOTIDE SEQUENCE [LARGE SCALE GENOMIC DNA]</scope>
    <source>
        <strain evidence="11 12">P-714</strain>
    </source>
</reference>
<dbReference type="EMBL" id="JAWJUL010000507">
    <property type="protein sequence ID" value="MDV3443983.1"/>
    <property type="molecule type" value="Genomic_DNA"/>
</dbReference>
<evidence type="ECO:0000256" key="4">
    <source>
        <dbReference type="ARBA" id="ARBA00022692"/>
    </source>
</evidence>
<evidence type="ECO:0000256" key="2">
    <source>
        <dbReference type="ARBA" id="ARBA00004752"/>
    </source>
</evidence>
<comment type="pathway">
    <text evidence="2">Cell wall biogenesis; peptidoglycan biosynthesis.</text>
</comment>
<evidence type="ECO:0000256" key="5">
    <source>
        <dbReference type="ARBA" id="ARBA00022960"/>
    </source>
</evidence>
<evidence type="ECO:0000256" key="1">
    <source>
        <dbReference type="ARBA" id="ARBA00004370"/>
    </source>
</evidence>
<keyword evidence="5" id="KW-0133">Cell shape</keyword>
<keyword evidence="9" id="KW-0961">Cell wall biogenesis/degradation</keyword>
<dbReference type="InterPro" id="IPR036950">
    <property type="entry name" value="PBP_transglycosylase"/>
</dbReference>
<dbReference type="Proteomes" id="UP001273935">
    <property type="component" value="Unassembled WGS sequence"/>
</dbReference>
<dbReference type="SUPFAM" id="SSF53955">
    <property type="entry name" value="Lysozyme-like"/>
    <property type="match status" value="1"/>
</dbReference>
<keyword evidence="6" id="KW-0573">Peptidoglycan synthesis</keyword>
<proteinExistence type="predicted"/>
<evidence type="ECO:0000313" key="11">
    <source>
        <dbReference type="EMBL" id="MDV3443983.1"/>
    </source>
</evidence>
<accession>A0ABU3Y1E3</accession>
<feature type="non-terminal residue" evidence="11">
    <location>
        <position position="1"/>
    </location>
</feature>
<dbReference type="Pfam" id="PF00912">
    <property type="entry name" value="Transgly"/>
    <property type="match status" value="1"/>
</dbReference>
<evidence type="ECO:0000313" key="12">
    <source>
        <dbReference type="Proteomes" id="UP001273935"/>
    </source>
</evidence>
<evidence type="ECO:0000259" key="10">
    <source>
        <dbReference type="Pfam" id="PF00912"/>
    </source>
</evidence>
<dbReference type="InterPro" id="IPR023346">
    <property type="entry name" value="Lysozyme-like_dom_sf"/>
</dbReference>
<comment type="caution">
    <text evidence="11">The sequence shown here is derived from an EMBL/GenBank/DDBJ whole genome shotgun (WGS) entry which is preliminary data.</text>
</comment>
<keyword evidence="3" id="KW-0808">Transferase</keyword>
<gene>
    <name evidence="11" type="ORF">R0G64_32050</name>
</gene>
<dbReference type="RefSeq" id="WP_317234906.1">
    <property type="nucleotide sequence ID" value="NZ_JAWJUL010000507.1"/>
</dbReference>
<dbReference type="InterPro" id="IPR050396">
    <property type="entry name" value="Glycosyltr_51/Transpeptidase"/>
</dbReference>